<comment type="caution">
    <text evidence="1">The sequence shown here is derived from an EMBL/GenBank/DDBJ whole genome shotgun (WGS) entry which is preliminary data.</text>
</comment>
<dbReference type="RefSeq" id="XP_062651972.1">
    <property type="nucleotide sequence ID" value="XM_062797540.1"/>
</dbReference>
<keyword evidence="2" id="KW-1185">Reference proteome</keyword>
<dbReference type="EMBL" id="MU853223">
    <property type="protein sequence ID" value="KAK4128201.1"/>
    <property type="molecule type" value="Genomic_DNA"/>
</dbReference>
<dbReference type="GeneID" id="87834319"/>
<evidence type="ECO:0000313" key="1">
    <source>
        <dbReference type="EMBL" id="KAK4128201.1"/>
    </source>
</evidence>
<dbReference type="AlphaFoldDB" id="A0AAN6U966"/>
<organism evidence="1 2">
    <name type="scientific">Parathielavia appendiculata</name>
    <dbReference type="NCBI Taxonomy" id="2587402"/>
    <lineage>
        <taxon>Eukaryota</taxon>
        <taxon>Fungi</taxon>
        <taxon>Dikarya</taxon>
        <taxon>Ascomycota</taxon>
        <taxon>Pezizomycotina</taxon>
        <taxon>Sordariomycetes</taxon>
        <taxon>Sordariomycetidae</taxon>
        <taxon>Sordariales</taxon>
        <taxon>Chaetomiaceae</taxon>
        <taxon>Parathielavia</taxon>
    </lineage>
</organism>
<name>A0AAN6U966_9PEZI</name>
<reference evidence="1" key="1">
    <citation type="journal article" date="2023" name="Mol. Phylogenet. Evol.">
        <title>Genome-scale phylogeny and comparative genomics of the fungal order Sordariales.</title>
        <authorList>
            <person name="Hensen N."/>
            <person name="Bonometti L."/>
            <person name="Westerberg I."/>
            <person name="Brannstrom I.O."/>
            <person name="Guillou S."/>
            <person name="Cros-Aarteil S."/>
            <person name="Calhoun S."/>
            <person name="Haridas S."/>
            <person name="Kuo A."/>
            <person name="Mondo S."/>
            <person name="Pangilinan J."/>
            <person name="Riley R."/>
            <person name="LaButti K."/>
            <person name="Andreopoulos B."/>
            <person name="Lipzen A."/>
            <person name="Chen C."/>
            <person name="Yan M."/>
            <person name="Daum C."/>
            <person name="Ng V."/>
            <person name="Clum A."/>
            <person name="Steindorff A."/>
            <person name="Ohm R.A."/>
            <person name="Martin F."/>
            <person name="Silar P."/>
            <person name="Natvig D.O."/>
            <person name="Lalanne C."/>
            <person name="Gautier V."/>
            <person name="Ament-Velasquez S.L."/>
            <person name="Kruys A."/>
            <person name="Hutchinson M.I."/>
            <person name="Powell A.J."/>
            <person name="Barry K."/>
            <person name="Miller A.N."/>
            <person name="Grigoriev I.V."/>
            <person name="Debuchy R."/>
            <person name="Gladieux P."/>
            <person name="Hiltunen Thoren M."/>
            <person name="Johannesson H."/>
        </authorList>
    </citation>
    <scope>NUCLEOTIDE SEQUENCE</scope>
    <source>
        <strain evidence="1">CBS 731.68</strain>
    </source>
</reference>
<protein>
    <submittedName>
        <fullName evidence="1">Uncharacterized protein</fullName>
    </submittedName>
</protein>
<sequence>MRRLTMRLLKPDWGGLVACGVVGLLSWGKKQRNPWPECWLGYIIPLGLGFERGVICNRSCCMEIGGTLILLMDGSSAATTSDSPREGLHY</sequence>
<reference evidence="1" key="2">
    <citation type="submission" date="2023-05" db="EMBL/GenBank/DDBJ databases">
        <authorList>
            <consortium name="Lawrence Berkeley National Laboratory"/>
            <person name="Steindorff A."/>
            <person name="Hensen N."/>
            <person name="Bonometti L."/>
            <person name="Westerberg I."/>
            <person name="Brannstrom I.O."/>
            <person name="Guillou S."/>
            <person name="Cros-Aarteil S."/>
            <person name="Calhoun S."/>
            <person name="Haridas S."/>
            <person name="Kuo A."/>
            <person name="Mondo S."/>
            <person name="Pangilinan J."/>
            <person name="Riley R."/>
            <person name="Labutti K."/>
            <person name="Andreopoulos B."/>
            <person name="Lipzen A."/>
            <person name="Chen C."/>
            <person name="Yanf M."/>
            <person name="Daum C."/>
            <person name="Ng V."/>
            <person name="Clum A."/>
            <person name="Ohm R."/>
            <person name="Martin F."/>
            <person name="Silar P."/>
            <person name="Natvig D."/>
            <person name="Lalanne C."/>
            <person name="Gautier V."/>
            <person name="Ament-Velasquez S.L."/>
            <person name="Kruys A."/>
            <person name="Hutchinson M.I."/>
            <person name="Powell A.J."/>
            <person name="Barry K."/>
            <person name="Miller A.N."/>
            <person name="Grigoriev I.V."/>
            <person name="Debuchy R."/>
            <person name="Gladieux P."/>
            <person name="Thoren M.H."/>
            <person name="Johannesson H."/>
        </authorList>
    </citation>
    <scope>NUCLEOTIDE SEQUENCE</scope>
    <source>
        <strain evidence="1">CBS 731.68</strain>
    </source>
</reference>
<evidence type="ECO:0000313" key="2">
    <source>
        <dbReference type="Proteomes" id="UP001302602"/>
    </source>
</evidence>
<accession>A0AAN6U966</accession>
<proteinExistence type="predicted"/>
<dbReference type="Proteomes" id="UP001302602">
    <property type="component" value="Unassembled WGS sequence"/>
</dbReference>
<gene>
    <name evidence="1" type="ORF">N657DRAFT_7722</name>
</gene>